<evidence type="ECO:0000256" key="4">
    <source>
        <dbReference type="ARBA" id="ARBA00022837"/>
    </source>
</evidence>
<feature type="transmembrane region" description="Helical" evidence="9">
    <location>
        <begin position="1311"/>
        <end position="1328"/>
    </location>
</feature>
<feature type="transmembrane region" description="Helical" evidence="9">
    <location>
        <begin position="1177"/>
        <end position="1196"/>
    </location>
</feature>
<feature type="domain" description="EF-hand" evidence="10">
    <location>
        <begin position="188"/>
        <end position="223"/>
    </location>
</feature>
<feature type="region of interest" description="Disordered" evidence="8">
    <location>
        <begin position="907"/>
        <end position="977"/>
    </location>
</feature>
<feature type="region of interest" description="Disordered" evidence="8">
    <location>
        <begin position="1"/>
        <end position="24"/>
    </location>
</feature>
<evidence type="ECO:0000259" key="10">
    <source>
        <dbReference type="PROSITE" id="PS50222"/>
    </source>
</evidence>
<organism evidence="11 12">
    <name type="scientific">Durusdinium trenchii</name>
    <dbReference type="NCBI Taxonomy" id="1381693"/>
    <lineage>
        <taxon>Eukaryota</taxon>
        <taxon>Sar</taxon>
        <taxon>Alveolata</taxon>
        <taxon>Dinophyceae</taxon>
        <taxon>Suessiales</taxon>
        <taxon>Symbiodiniaceae</taxon>
        <taxon>Durusdinium</taxon>
    </lineage>
</organism>
<dbReference type="Proteomes" id="UP001642484">
    <property type="component" value="Unassembled WGS sequence"/>
</dbReference>
<dbReference type="PANTHER" id="PTHR23023">
    <property type="entry name" value="DIMETHYLANILINE MONOOXYGENASE"/>
    <property type="match status" value="1"/>
</dbReference>
<name>A0ABP0PTW7_9DINO</name>
<dbReference type="InterPro" id="IPR002048">
    <property type="entry name" value="EF_hand_dom"/>
</dbReference>
<comment type="caution">
    <text evidence="11">The sequence shown here is derived from an EMBL/GenBank/DDBJ whole genome shotgun (WGS) entry which is preliminary data.</text>
</comment>
<feature type="transmembrane region" description="Helical" evidence="9">
    <location>
        <begin position="1499"/>
        <end position="1517"/>
    </location>
</feature>
<feature type="compositionally biased region" description="Basic and acidic residues" evidence="8">
    <location>
        <begin position="911"/>
        <end position="922"/>
    </location>
</feature>
<keyword evidence="3" id="KW-0274">FAD</keyword>
<feature type="compositionally biased region" description="Polar residues" evidence="8">
    <location>
        <begin position="958"/>
        <end position="969"/>
    </location>
</feature>
<keyword evidence="4" id="KW-0106">Calcium</keyword>
<dbReference type="InterPro" id="IPR020946">
    <property type="entry name" value="Flavin_mOase-like"/>
</dbReference>
<evidence type="ECO:0000256" key="9">
    <source>
        <dbReference type="SAM" id="Phobius"/>
    </source>
</evidence>
<gene>
    <name evidence="11" type="ORF">CCMP2556_LOCUS38881</name>
</gene>
<proteinExistence type="inferred from homology"/>
<evidence type="ECO:0000256" key="6">
    <source>
        <dbReference type="ARBA" id="ARBA00022946"/>
    </source>
</evidence>
<feature type="region of interest" description="Disordered" evidence="8">
    <location>
        <begin position="743"/>
        <end position="765"/>
    </location>
</feature>
<evidence type="ECO:0000256" key="2">
    <source>
        <dbReference type="ARBA" id="ARBA00022630"/>
    </source>
</evidence>
<dbReference type="InterPro" id="IPR011992">
    <property type="entry name" value="EF-hand-dom_pair"/>
</dbReference>
<evidence type="ECO:0000256" key="1">
    <source>
        <dbReference type="ARBA" id="ARBA00009183"/>
    </source>
</evidence>
<dbReference type="EMBL" id="CAXAMN010023585">
    <property type="protein sequence ID" value="CAK9078863.1"/>
    <property type="molecule type" value="Genomic_DNA"/>
</dbReference>
<dbReference type="InterPro" id="IPR033413">
    <property type="entry name" value="DUF5117"/>
</dbReference>
<evidence type="ECO:0000256" key="5">
    <source>
        <dbReference type="ARBA" id="ARBA00022857"/>
    </source>
</evidence>
<feature type="transmembrane region" description="Helical" evidence="9">
    <location>
        <begin position="1475"/>
        <end position="1493"/>
    </location>
</feature>
<evidence type="ECO:0000256" key="8">
    <source>
        <dbReference type="SAM" id="MobiDB-lite"/>
    </source>
</evidence>
<feature type="compositionally biased region" description="Polar residues" evidence="8">
    <location>
        <begin position="1011"/>
        <end position="1022"/>
    </location>
</feature>
<feature type="transmembrane region" description="Helical" evidence="9">
    <location>
        <begin position="1131"/>
        <end position="1157"/>
    </location>
</feature>
<keyword evidence="2" id="KW-0285">Flavoprotein</keyword>
<dbReference type="SMART" id="SM00054">
    <property type="entry name" value="EFh"/>
    <property type="match status" value="1"/>
</dbReference>
<evidence type="ECO:0000313" key="11">
    <source>
        <dbReference type="EMBL" id="CAK9078863.1"/>
    </source>
</evidence>
<comment type="similarity">
    <text evidence="1">Belongs to the FMO family.</text>
</comment>
<dbReference type="PROSITE" id="PS00018">
    <property type="entry name" value="EF_HAND_1"/>
    <property type="match status" value="1"/>
</dbReference>
<feature type="compositionally biased region" description="Basic and acidic residues" evidence="8">
    <location>
        <begin position="130"/>
        <end position="139"/>
    </location>
</feature>
<evidence type="ECO:0000313" key="12">
    <source>
        <dbReference type="Proteomes" id="UP001642484"/>
    </source>
</evidence>
<dbReference type="InterPro" id="IPR050346">
    <property type="entry name" value="FMO-like"/>
</dbReference>
<dbReference type="Pfam" id="PF00743">
    <property type="entry name" value="FMO-like"/>
    <property type="match status" value="1"/>
</dbReference>
<feature type="compositionally biased region" description="Low complexity" evidence="8">
    <location>
        <begin position="748"/>
        <end position="762"/>
    </location>
</feature>
<keyword evidence="9" id="KW-0812">Transmembrane</keyword>
<sequence length="1775" mass="197115">MDSVTRLKAWSSRSTGQKPSCRKPLSVASSFRSQEFARLTKFLVLFDRPTPEQRQALWRSALPSRVPLAEDVDFKALGTLELDADGIASAAFRACAAAVLRPERALVQLEDLTAAAAQEQCGPQGQGRNCSKDEPVLSPKKDYTESEKVTLSQIFLQHAVGNSLPVTPWYSAARSVANAFPEKLGSLDNHAILGRVFQMIDADHDGMLDETEFVEGLYSLLYPKDAEAHTLAQRIAKGIIATPSNDFKNVKTVAILGAGVAGLQTARHLKEIGLECTIFEKEEDIGGVWRQNYADFGLQVPKELYEFPDFPYPEDFRCQDFPTGAETQAYIQLYAKTFKLYELVRFKTFIREVRPAGSNQRGWTILWKTAEGADKSEAFDFLVMATGMYGWPPHLPVARNSRAFKGQILHSCTFTDRKMAEGKKVIVVGGGKSAIDNAVAAAKEGISSTLVCRQFHWPVPRLLLNAVPFKYGTYSRFGHWMLTPHHEEGPVAKWFHGTCAPVKWIWWRVVELMFRGQFQLPSEMVPPDSIDIDLFSGGQILNYEFRDMVQEGKIKVIQGAIDSFTPEGVVLTNGTQLHSDLVIYGTGFAKNYDIFDKVLQEKLNIQKDGLFLYRNMLPPRLPDLAFVGCEVSTSNNILTHGLQALWLSKVLKGEIHLPAPGAMDKVIEKERAWKRLWMPPMSSRASIWQLHMMKYHDMLVGDMNLWKFRKTLGVQFSDDSPGFACRITRASSRSEPILKPESCVDTWTEPSSTEPSSTEPSSSGGGGASFEGFVVSIWYVFEEEFLRKHRYKEISSFHTIYMLTEERAGRRSWKGCEKLCWRIRTTELERLFIPILTLDGIEGSYPEMFDQHPKNMGLCFAMASNGYDLLLVEAQDRLASNDLEGSMYFSGTGGMRPGHLLKLEPVASSSGEERASRPRTRPDPTPIPVEQVSAEASQEREGLPTVEPQTSATSASSYGTSHITGSRGTNPGYMPSALSPSGLSYGFPSEDDPLACGTRLSELMEQENSEQTDGGSPKSNLGTPGIKSVTFDNSAAVSDYHRPKISKTLTEAHRNVLDCDLDLLRGIPLRRTLRQGGHVWRSKPREMKASERMKFYSQSKPTTSIDIFFSHTWLTDGKWKALSLLLESNQLTVVVAWAVAALTAFFLCLFEVLPMPFIYVAEFTDSHNVETEVECPLGFWVMALGMIASIWCPLIMAHLPELPEICCSEACFVDVCCIHQADEKLMQRGIYGIGGILSVSRELRVLWSAPYLSRLWCVFELAAFRKASPQGKITLSPLFIEAAVACVWILFYVTSTISLISFTYSGESAEYVGIFLNTIPVLVAAHILRVNFLSKHKLLSDLETFDLSTTECSSDSDREFISRAITKWYGSSADFTAFVQDDLRRELVTPILSSSMPLVYYLFIITPKLAANLEILLALLRGGVPGESIAAHAMGALLGYCLCWCPAYLALLVYLSDRFAEPRIASRCGDLLQSLLLGLCVAAVSAAGSFASRECYERGMFPSLGWAGFSLVALALARSRGGPMGPIGDCLSTMAADQVNIDRSGAVARRGVELLVDLTEWVKRFSEYFKGDGSHTQILDASGYRENFLFRCCTQQSSKLPVKSARDALTVYFTVAFVALPPEPMQPRLSDARVGFFTTPVLVGGPTRATTVQYVISKWDLARRKQLLYVIDKSVPEMFHETIKKGVLVWNETFPDCNGDAPLHCVAPADEDYPDEYEAGDGRHIAIFMTNPSTKGLLGYGPSAVDYRSGEILFASVVLGLKSHVKICSDYSERC</sequence>
<reference evidence="11 12" key="1">
    <citation type="submission" date="2024-02" db="EMBL/GenBank/DDBJ databases">
        <authorList>
            <person name="Chen Y."/>
            <person name="Shah S."/>
            <person name="Dougan E. K."/>
            <person name="Thang M."/>
            <person name="Chan C."/>
        </authorList>
    </citation>
    <scope>NUCLEOTIDE SEQUENCE [LARGE SCALE GENOMIC DNA]</scope>
</reference>
<keyword evidence="7" id="KW-0560">Oxidoreductase</keyword>
<feature type="transmembrane region" description="Helical" evidence="9">
    <location>
        <begin position="1398"/>
        <end position="1420"/>
    </location>
</feature>
<keyword evidence="5" id="KW-0521">NADP</keyword>
<dbReference type="InterPro" id="IPR018247">
    <property type="entry name" value="EF_Hand_1_Ca_BS"/>
</dbReference>
<evidence type="ECO:0000256" key="3">
    <source>
        <dbReference type="ARBA" id="ARBA00022827"/>
    </source>
</evidence>
<keyword evidence="9" id="KW-0472">Membrane</keyword>
<feature type="region of interest" description="Disordered" evidence="8">
    <location>
        <begin position="120"/>
        <end position="139"/>
    </location>
</feature>
<feature type="transmembrane region" description="Helical" evidence="9">
    <location>
        <begin position="1432"/>
        <end position="1455"/>
    </location>
</feature>
<keyword evidence="6" id="KW-0809">Transit peptide</keyword>
<dbReference type="PRINTS" id="PR00370">
    <property type="entry name" value="FMOXYGENASE"/>
</dbReference>
<keyword evidence="9" id="KW-1133">Transmembrane helix</keyword>
<feature type="transmembrane region" description="Helical" evidence="9">
    <location>
        <begin position="1278"/>
        <end position="1305"/>
    </location>
</feature>
<evidence type="ECO:0000256" key="7">
    <source>
        <dbReference type="ARBA" id="ARBA00023002"/>
    </source>
</evidence>
<dbReference type="Gene3D" id="3.50.50.60">
    <property type="entry name" value="FAD/NAD(P)-binding domain"/>
    <property type="match status" value="2"/>
</dbReference>
<keyword evidence="12" id="KW-1185">Reference proteome</keyword>
<protein>
    <recommendedName>
        <fullName evidence="10">EF-hand domain-containing protein</fullName>
    </recommendedName>
</protein>
<dbReference type="SUPFAM" id="SSF47473">
    <property type="entry name" value="EF-hand"/>
    <property type="match status" value="1"/>
</dbReference>
<dbReference type="InterPro" id="IPR036188">
    <property type="entry name" value="FAD/NAD-bd_sf"/>
</dbReference>
<dbReference type="SUPFAM" id="SSF51905">
    <property type="entry name" value="FAD/NAD(P)-binding domain"/>
    <property type="match status" value="2"/>
</dbReference>
<accession>A0ABP0PTW7</accession>
<feature type="region of interest" description="Disordered" evidence="8">
    <location>
        <begin position="1005"/>
        <end position="1027"/>
    </location>
</feature>
<dbReference type="InterPro" id="IPR000960">
    <property type="entry name" value="Flavin_mOase"/>
</dbReference>
<dbReference type="PROSITE" id="PS50222">
    <property type="entry name" value="EF_HAND_2"/>
    <property type="match status" value="1"/>
</dbReference>
<dbReference type="Pfam" id="PF17148">
    <property type="entry name" value="DUF5117"/>
    <property type="match status" value="1"/>
</dbReference>